<dbReference type="SMART" id="SM00978">
    <property type="entry name" value="Tim44"/>
    <property type="match status" value="1"/>
</dbReference>
<evidence type="ECO:0000256" key="3">
    <source>
        <dbReference type="SAM" id="SignalP"/>
    </source>
</evidence>
<evidence type="ECO:0000256" key="2">
    <source>
        <dbReference type="SAM" id="Phobius"/>
    </source>
</evidence>
<feature type="compositionally biased region" description="Low complexity" evidence="1">
    <location>
        <begin position="102"/>
        <end position="117"/>
    </location>
</feature>
<name>A0A918U9X6_9NEIS</name>
<keyword evidence="2" id="KW-1133">Transmembrane helix</keyword>
<reference evidence="5" key="1">
    <citation type="journal article" date="2014" name="Int. J. Syst. Evol. Microbiol.">
        <title>Complete genome sequence of Corynebacterium casei LMG S-19264T (=DSM 44701T), isolated from a smear-ripened cheese.</title>
        <authorList>
            <consortium name="US DOE Joint Genome Institute (JGI-PGF)"/>
            <person name="Walter F."/>
            <person name="Albersmeier A."/>
            <person name="Kalinowski J."/>
            <person name="Ruckert C."/>
        </authorList>
    </citation>
    <scope>NUCLEOTIDE SEQUENCE</scope>
    <source>
        <strain evidence="5">KCTC 32182</strain>
    </source>
</reference>
<dbReference type="PANTHER" id="PTHR41542:SF1">
    <property type="entry name" value="BLL5807 PROTEIN"/>
    <property type="match status" value="1"/>
</dbReference>
<proteinExistence type="predicted"/>
<keyword evidence="6" id="KW-1185">Reference proteome</keyword>
<keyword evidence="3" id="KW-0732">Signal</keyword>
<feature type="region of interest" description="Disordered" evidence="1">
    <location>
        <begin position="27"/>
        <end position="72"/>
    </location>
</feature>
<reference evidence="5" key="2">
    <citation type="submission" date="2020-09" db="EMBL/GenBank/DDBJ databases">
        <authorList>
            <person name="Sun Q."/>
            <person name="Kim S."/>
        </authorList>
    </citation>
    <scope>NUCLEOTIDE SEQUENCE</scope>
    <source>
        <strain evidence="5">KCTC 32182</strain>
    </source>
</reference>
<keyword evidence="2" id="KW-0472">Membrane</keyword>
<feature type="compositionally biased region" description="Low complexity" evidence="1">
    <location>
        <begin position="55"/>
        <end position="72"/>
    </location>
</feature>
<feature type="region of interest" description="Disordered" evidence="1">
    <location>
        <begin position="102"/>
        <end position="136"/>
    </location>
</feature>
<keyword evidence="2" id="KW-0812">Transmembrane</keyword>
<protein>
    <submittedName>
        <fullName evidence="5">Transporter</fullName>
    </submittedName>
</protein>
<dbReference type="EMBL" id="BMYX01000009">
    <property type="protein sequence ID" value="GGY15245.1"/>
    <property type="molecule type" value="Genomic_DNA"/>
</dbReference>
<dbReference type="RefSeq" id="WP_189533502.1">
    <property type="nucleotide sequence ID" value="NZ_BMYX01000009.1"/>
</dbReference>
<accession>A0A918U9X6</accession>
<dbReference type="InterPro" id="IPR007379">
    <property type="entry name" value="Tim44-like_dom"/>
</dbReference>
<evidence type="ECO:0000256" key="1">
    <source>
        <dbReference type="SAM" id="MobiDB-lite"/>
    </source>
</evidence>
<feature type="compositionally biased region" description="Low complexity" evidence="1">
    <location>
        <begin position="34"/>
        <end position="48"/>
    </location>
</feature>
<evidence type="ECO:0000259" key="4">
    <source>
        <dbReference type="SMART" id="SM00978"/>
    </source>
</evidence>
<feature type="transmembrane region" description="Helical" evidence="2">
    <location>
        <begin position="141"/>
        <end position="159"/>
    </location>
</feature>
<dbReference type="PANTHER" id="PTHR41542">
    <property type="entry name" value="BLL5807 PROTEIN"/>
    <property type="match status" value="1"/>
</dbReference>
<gene>
    <name evidence="5" type="ORF">GCM10011289_18050</name>
</gene>
<evidence type="ECO:0000313" key="6">
    <source>
        <dbReference type="Proteomes" id="UP000645257"/>
    </source>
</evidence>
<dbReference type="AlphaFoldDB" id="A0A918U9X6"/>
<comment type="caution">
    <text evidence="5">The sequence shown here is derived from an EMBL/GenBank/DDBJ whole genome shotgun (WGS) entry which is preliminary data.</text>
</comment>
<feature type="compositionally biased region" description="Polar residues" evidence="1">
    <location>
        <begin position="119"/>
        <end position="129"/>
    </location>
</feature>
<evidence type="ECO:0000313" key="5">
    <source>
        <dbReference type="EMBL" id="GGY15245.1"/>
    </source>
</evidence>
<dbReference type="Proteomes" id="UP000645257">
    <property type="component" value="Unassembled WGS sequence"/>
</dbReference>
<organism evidence="5 6">
    <name type="scientific">Paludibacterium paludis</name>
    <dbReference type="NCBI Taxonomy" id="1225769"/>
    <lineage>
        <taxon>Bacteria</taxon>
        <taxon>Pseudomonadati</taxon>
        <taxon>Pseudomonadota</taxon>
        <taxon>Betaproteobacteria</taxon>
        <taxon>Neisseriales</taxon>
        <taxon>Chromobacteriaceae</taxon>
        <taxon>Paludibacterium</taxon>
    </lineage>
</organism>
<sequence length="330" mass="34511">MTSRAKTILLAFSMVSLVAVQTAEAGRIGGGRSSGMRRSAPAQSYQRQSPPPQQANPQYQAPAPQAPAAQPQKKGIGVGTAVAAGVAGAAVGYMAGKAMNDNHAAPQGQAQTQAPAPVDQQQGTANDSWGQPARPASSGTPWGLILILGGLLAAGLFWFRRRVAPPAPAQAPADAMARANTAAPTGYDAVPRIGSGLGAAAYPGTAPTRLSDGTETPNFLRQAKATFLHLQSLNSPDSLEEVRRYMTPDLFEAIRSDIAGNTEVADFPQLDCQLIETNEEYGGRHVASVRFSGTVSETVNAPAVPFTETWHYIKDPSTNGKWLVAGIQQD</sequence>
<feature type="signal peptide" evidence="3">
    <location>
        <begin position="1"/>
        <end position="25"/>
    </location>
</feature>
<feature type="domain" description="Tim44-like" evidence="4">
    <location>
        <begin position="200"/>
        <end position="329"/>
    </location>
</feature>
<feature type="chain" id="PRO_5036873103" evidence="3">
    <location>
        <begin position="26"/>
        <end position="330"/>
    </location>
</feature>